<dbReference type="InterPro" id="IPR003099">
    <property type="entry name" value="Prephen_DH"/>
</dbReference>
<gene>
    <name evidence="3" type="ORF">GOP47_0010644</name>
</gene>
<reference evidence="3" key="1">
    <citation type="submission" date="2021-01" db="EMBL/GenBank/DDBJ databases">
        <title>Adiantum capillus-veneris genome.</title>
        <authorList>
            <person name="Fang Y."/>
            <person name="Liao Q."/>
        </authorList>
    </citation>
    <scope>NUCLEOTIDE SEQUENCE</scope>
    <source>
        <strain evidence="3">H3</strain>
        <tissue evidence="3">Leaf</tissue>
    </source>
</reference>
<dbReference type="SUPFAM" id="SSF51735">
    <property type="entry name" value="NAD(P)-binding Rossmann-fold domains"/>
    <property type="match status" value="1"/>
</dbReference>
<dbReference type="Gene3D" id="3.40.50.720">
    <property type="entry name" value="NAD(P)-binding Rossmann-like Domain"/>
    <property type="match status" value="1"/>
</dbReference>
<protein>
    <recommendedName>
        <fullName evidence="2">Prephenate/arogenate dehydrogenase domain-containing protein</fullName>
    </recommendedName>
</protein>
<dbReference type="PANTHER" id="PTHR43207:SF4">
    <property type="entry name" value="AROGENATE DEHYDROGENASE 2, CHLOROPLASTIC"/>
    <property type="match status" value="1"/>
</dbReference>
<dbReference type="SUPFAM" id="SSF48179">
    <property type="entry name" value="6-phosphogluconate dehydrogenase C-terminal domain-like"/>
    <property type="match status" value="1"/>
</dbReference>
<dbReference type="InterPro" id="IPR008927">
    <property type="entry name" value="6-PGluconate_DH-like_C_sf"/>
</dbReference>
<accession>A0A9D4UVB5</accession>
<dbReference type="GO" id="GO:0006571">
    <property type="term" value="P:tyrosine biosynthetic process"/>
    <property type="evidence" value="ECO:0007669"/>
    <property type="project" value="InterPro"/>
</dbReference>
<name>A0A9D4UVB5_ADICA</name>
<keyword evidence="1" id="KW-0560">Oxidoreductase</keyword>
<proteinExistence type="predicted"/>
<dbReference type="InterPro" id="IPR036291">
    <property type="entry name" value="NAD(P)-bd_dom_sf"/>
</dbReference>
<dbReference type="GO" id="GO:0033730">
    <property type="term" value="F:arogenate dehydrogenase (NADP+) activity"/>
    <property type="evidence" value="ECO:0007669"/>
    <property type="project" value="InterPro"/>
</dbReference>
<sequence>MWSLEKRKRGLPKSPFASRSCKRAQAIEMVALMKGSAVSLRASHPDSVGCRVSISPFLQTSSCRNPALREGLLWKQMWMRQWRCLKVQAVDAAQAFDFETKQLEKLQIQKRLKIGLVGFGNYGQFLAKRMVEQGHIVLAYSRSDYWEQARKMNVQFFRDADDFCEEHPEVIVLCTSILSTEAMIRAFPVQRLRRNTLVVDVLSVKEFPKNLLLQILPTDFDVLCTHPMFGPESGEGSWTGLPFVYEKVRVGRGNREKRCDKFLSIFSSEGCRMVEMSCEEHDRHAASSQFITHTVGRVLGKLGLNWTPINTKGYETLLDLVNNTAGDSFDLYYGLFMYNINATEELDRLELAFDAVKKQLFTELHNVLRSQLFDRRNLQQANLVPAVAAENKEPVSLQLVKHRQGTENFGSIVDTSRVGNVIELKAISRNGRLQQEPSLTV</sequence>
<comment type="caution">
    <text evidence="3">The sequence shown here is derived from an EMBL/GenBank/DDBJ whole genome shotgun (WGS) entry which is preliminary data.</text>
</comment>
<keyword evidence="4" id="KW-1185">Reference proteome</keyword>
<organism evidence="3 4">
    <name type="scientific">Adiantum capillus-veneris</name>
    <name type="common">Maidenhair fern</name>
    <dbReference type="NCBI Taxonomy" id="13818"/>
    <lineage>
        <taxon>Eukaryota</taxon>
        <taxon>Viridiplantae</taxon>
        <taxon>Streptophyta</taxon>
        <taxon>Embryophyta</taxon>
        <taxon>Tracheophyta</taxon>
        <taxon>Polypodiopsida</taxon>
        <taxon>Polypodiidae</taxon>
        <taxon>Polypodiales</taxon>
        <taxon>Pteridineae</taxon>
        <taxon>Pteridaceae</taxon>
        <taxon>Vittarioideae</taxon>
        <taxon>Adiantum</taxon>
    </lineage>
</organism>
<dbReference type="OrthoDB" id="2414662at2759"/>
<dbReference type="InterPro" id="IPR045011">
    <property type="entry name" value="TYRAAT1/2"/>
</dbReference>
<dbReference type="InterPro" id="IPR059064">
    <property type="entry name" value="TYRAAT2_C"/>
</dbReference>
<dbReference type="Pfam" id="PF02153">
    <property type="entry name" value="PDH_N"/>
    <property type="match status" value="1"/>
</dbReference>
<dbReference type="Pfam" id="PF26213">
    <property type="entry name" value="TYRAAT1_C"/>
    <property type="match status" value="1"/>
</dbReference>
<dbReference type="AlphaFoldDB" id="A0A9D4UVB5"/>
<evidence type="ECO:0000313" key="3">
    <source>
        <dbReference type="EMBL" id="KAI5074683.1"/>
    </source>
</evidence>
<dbReference type="PROSITE" id="PS51176">
    <property type="entry name" value="PDH_ADH"/>
    <property type="match status" value="1"/>
</dbReference>
<dbReference type="GO" id="GO:0070403">
    <property type="term" value="F:NAD+ binding"/>
    <property type="evidence" value="ECO:0007669"/>
    <property type="project" value="InterPro"/>
</dbReference>
<evidence type="ECO:0000313" key="4">
    <source>
        <dbReference type="Proteomes" id="UP000886520"/>
    </source>
</evidence>
<dbReference type="GO" id="GO:0004665">
    <property type="term" value="F:prephenate dehydrogenase (NADP+) activity"/>
    <property type="evidence" value="ECO:0007669"/>
    <property type="project" value="InterPro"/>
</dbReference>
<evidence type="ECO:0000259" key="2">
    <source>
        <dbReference type="PROSITE" id="PS51176"/>
    </source>
</evidence>
<dbReference type="PANTHER" id="PTHR43207">
    <property type="entry name" value="AROGENATE DEHYDROGENASE-RELATED"/>
    <property type="match status" value="1"/>
</dbReference>
<dbReference type="Proteomes" id="UP000886520">
    <property type="component" value="Chromosome 10"/>
</dbReference>
<evidence type="ECO:0000256" key="1">
    <source>
        <dbReference type="ARBA" id="ARBA00023002"/>
    </source>
</evidence>
<dbReference type="GO" id="GO:0008977">
    <property type="term" value="F:prephenate dehydrogenase (NAD+) activity"/>
    <property type="evidence" value="ECO:0007669"/>
    <property type="project" value="InterPro"/>
</dbReference>
<dbReference type="InterPro" id="IPR046826">
    <property type="entry name" value="PDH_N"/>
</dbReference>
<feature type="domain" description="Prephenate/arogenate dehydrogenase" evidence="2">
    <location>
        <begin position="112"/>
        <end position="390"/>
    </location>
</feature>
<dbReference type="EMBL" id="JABFUD020000010">
    <property type="protein sequence ID" value="KAI5074683.1"/>
    <property type="molecule type" value="Genomic_DNA"/>
</dbReference>